<dbReference type="InterPro" id="IPR001763">
    <property type="entry name" value="Rhodanese-like_dom"/>
</dbReference>
<proteinExistence type="predicted"/>
<name>A0A558D6L8_9GAMM</name>
<dbReference type="PANTHER" id="PTHR43855">
    <property type="entry name" value="THIOSULFATE SULFURTRANSFERASE"/>
    <property type="match status" value="1"/>
</dbReference>
<dbReference type="InterPro" id="IPR001307">
    <property type="entry name" value="Thiosulphate_STrfase_CS"/>
</dbReference>
<keyword evidence="3" id="KW-0808">Transferase</keyword>
<dbReference type="Proteomes" id="UP000317355">
    <property type="component" value="Unassembled WGS sequence"/>
</dbReference>
<dbReference type="SMART" id="SM00450">
    <property type="entry name" value="RHOD"/>
    <property type="match status" value="2"/>
</dbReference>
<dbReference type="PANTHER" id="PTHR43855:SF1">
    <property type="entry name" value="THIOSULFATE SULFURTRANSFERASE"/>
    <property type="match status" value="1"/>
</dbReference>
<gene>
    <name evidence="3" type="ORF">FHK82_07085</name>
</gene>
<dbReference type="PROSITE" id="PS50206">
    <property type="entry name" value="RHODANESE_3"/>
    <property type="match status" value="2"/>
</dbReference>
<evidence type="ECO:0000313" key="4">
    <source>
        <dbReference type="Proteomes" id="UP000317355"/>
    </source>
</evidence>
<dbReference type="InterPro" id="IPR051126">
    <property type="entry name" value="Thiosulfate_sulfurtransferase"/>
</dbReference>
<feature type="domain" description="Rhodanese" evidence="2">
    <location>
        <begin position="20"/>
        <end position="128"/>
    </location>
</feature>
<dbReference type="AlphaFoldDB" id="A0A558D6L8"/>
<organism evidence="3 4">
    <name type="scientific">Sedimenticola thiotaurini</name>
    <dbReference type="NCBI Taxonomy" id="1543721"/>
    <lineage>
        <taxon>Bacteria</taxon>
        <taxon>Pseudomonadati</taxon>
        <taxon>Pseudomonadota</taxon>
        <taxon>Gammaproteobacteria</taxon>
        <taxon>Chromatiales</taxon>
        <taxon>Sedimenticolaceae</taxon>
        <taxon>Sedimenticola</taxon>
    </lineage>
</organism>
<reference evidence="3 4" key="1">
    <citation type="submission" date="2019-07" db="EMBL/GenBank/DDBJ databases">
        <title>The pathways for chlorine oxyanion respiration interact through the shared metabolite chlorate.</title>
        <authorList>
            <person name="Barnum T.P."/>
            <person name="Cheng Y."/>
            <person name="Hill K.A."/>
            <person name="Lucas L.N."/>
            <person name="Carlson H.K."/>
            <person name="Coates J.D."/>
        </authorList>
    </citation>
    <scope>NUCLEOTIDE SEQUENCE [LARGE SCALE GENOMIC DNA]</scope>
    <source>
        <strain evidence="3">BK-3</strain>
    </source>
</reference>
<dbReference type="GO" id="GO:0004792">
    <property type="term" value="F:thiosulfate-cyanide sulfurtransferase activity"/>
    <property type="evidence" value="ECO:0007669"/>
    <property type="project" value="InterPro"/>
</dbReference>
<accession>A0A558D6L8</accession>
<evidence type="ECO:0000259" key="2">
    <source>
        <dbReference type="PROSITE" id="PS50206"/>
    </source>
</evidence>
<evidence type="ECO:0000256" key="1">
    <source>
        <dbReference type="ARBA" id="ARBA00022737"/>
    </source>
</evidence>
<keyword evidence="1" id="KW-0677">Repeat</keyword>
<dbReference type="Gene3D" id="3.40.250.10">
    <property type="entry name" value="Rhodanese-like domain"/>
    <property type="match status" value="2"/>
</dbReference>
<dbReference type="Pfam" id="PF00581">
    <property type="entry name" value="Rhodanese"/>
    <property type="match status" value="2"/>
</dbReference>
<feature type="domain" description="Rhodanese" evidence="2">
    <location>
        <begin position="164"/>
        <end position="271"/>
    </location>
</feature>
<protein>
    <submittedName>
        <fullName evidence="3">Sulfurtransferase</fullName>
    </submittedName>
</protein>
<evidence type="ECO:0000313" key="3">
    <source>
        <dbReference type="EMBL" id="TVT56654.1"/>
    </source>
</evidence>
<sequence>MNKLDLPLIIEPAMLEPLLEESHLLVVDMTKPSTYAQIHIPGAVYLDYGQIIGIRKPAMGLLPEPALLEKCFSDIGIDDTIHVVAYDDEGGGKAGRLLWTLEAMGHTGFSLLNGGLHAWANEGHPVEQAVTPPVPKVFHAKPTETPVATAEYIMEHLQDGTLGLLDARTPDEYNGNKRFAERGGHIPGAVNMDWMLALDQQRNLRLKSQSELEGLLSKLGLTKDQQLVTYCHTHHRSSLTYIMLKSLGFPRVKGYPGSWSDWGNRQDTPVD</sequence>
<dbReference type="InterPro" id="IPR036873">
    <property type="entry name" value="Rhodanese-like_dom_sf"/>
</dbReference>
<dbReference type="EMBL" id="VMRY01000020">
    <property type="protein sequence ID" value="TVT56654.1"/>
    <property type="molecule type" value="Genomic_DNA"/>
</dbReference>
<dbReference type="CDD" id="cd01449">
    <property type="entry name" value="TST_Repeat_2"/>
    <property type="match status" value="1"/>
</dbReference>
<dbReference type="CDD" id="cd01448">
    <property type="entry name" value="TST_Repeat_1"/>
    <property type="match status" value="1"/>
</dbReference>
<dbReference type="PROSITE" id="PS00380">
    <property type="entry name" value="RHODANESE_1"/>
    <property type="match status" value="1"/>
</dbReference>
<comment type="caution">
    <text evidence="3">The sequence shown here is derived from an EMBL/GenBank/DDBJ whole genome shotgun (WGS) entry which is preliminary data.</text>
</comment>
<dbReference type="SUPFAM" id="SSF52821">
    <property type="entry name" value="Rhodanese/Cell cycle control phosphatase"/>
    <property type="match status" value="2"/>
</dbReference>